<feature type="compositionally biased region" description="Low complexity" evidence="6">
    <location>
        <begin position="633"/>
        <end position="645"/>
    </location>
</feature>
<dbReference type="PANTHER" id="PTHR31069:SF32">
    <property type="entry name" value="ARGININE METABOLISM REGULATION PROTEIN II"/>
    <property type="match status" value="1"/>
</dbReference>
<dbReference type="InterPro" id="IPR001138">
    <property type="entry name" value="Zn2Cys6_DnaBD"/>
</dbReference>
<keyword evidence="3" id="KW-0804">Transcription</keyword>
<feature type="compositionally biased region" description="Basic and acidic residues" evidence="6">
    <location>
        <begin position="820"/>
        <end position="860"/>
    </location>
</feature>
<dbReference type="CDD" id="cd00067">
    <property type="entry name" value="GAL4"/>
    <property type="match status" value="2"/>
</dbReference>
<gene>
    <name evidence="9" type="ORF">D9613_006117</name>
</gene>
<dbReference type="Gene3D" id="4.10.240.10">
    <property type="entry name" value="Zn(2)-C6 fungal-type DNA-binding domain"/>
    <property type="match status" value="2"/>
</dbReference>
<dbReference type="GO" id="GO:0000981">
    <property type="term" value="F:DNA-binding transcription factor activity, RNA polymerase II-specific"/>
    <property type="evidence" value="ECO:0007669"/>
    <property type="project" value="InterPro"/>
</dbReference>
<feature type="domain" description="Zn(2)-C6 fungal-type" evidence="7">
    <location>
        <begin position="743"/>
        <end position="773"/>
    </location>
</feature>
<evidence type="ECO:0000256" key="2">
    <source>
        <dbReference type="ARBA" id="ARBA00023125"/>
    </source>
</evidence>
<dbReference type="Gene3D" id="3.40.50.300">
    <property type="entry name" value="P-loop containing nucleotide triphosphate hydrolases"/>
    <property type="match status" value="1"/>
</dbReference>
<dbReference type="SUPFAM" id="SSF57701">
    <property type="entry name" value="Zn2/Cys6 DNA-binding domain"/>
    <property type="match status" value="2"/>
</dbReference>
<feature type="region of interest" description="Disordered" evidence="6">
    <location>
        <begin position="1"/>
        <end position="31"/>
    </location>
</feature>
<feature type="domain" description="Septin-type G" evidence="8">
    <location>
        <begin position="53"/>
        <end position="440"/>
    </location>
</feature>
<evidence type="ECO:0000256" key="6">
    <source>
        <dbReference type="SAM" id="MobiDB-lite"/>
    </source>
</evidence>
<evidence type="ECO:0000256" key="5">
    <source>
        <dbReference type="RuleBase" id="RU004560"/>
    </source>
</evidence>
<dbReference type="InterPro" id="IPR027417">
    <property type="entry name" value="P-loop_NTPase"/>
</dbReference>
<evidence type="ECO:0000256" key="1">
    <source>
        <dbReference type="ARBA" id="ARBA00023015"/>
    </source>
</evidence>
<keyword evidence="10" id="KW-1185">Reference proteome</keyword>
<dbReference type="InterPro" id="IPR030379">
    <property type="entry name" value="G_SEPTIN_dom"/>
</dbReference>
<comment type="caution">
    <text evidence="9">The sequence shown here is derived from an EMBL/GenBank/DDBJ whole genome shotgun (WGS) entry which is preliminary data.</text>
</comment>
<dbReference type="GO" id="GO:0003677">
    <property type="term" value="F:DNA binding"/>
    <property type="evidence" value="ECO:0007669"/>
    <property type="project" value="UniProtKB-KW"/>
</dbReference>
<dbReference type="InterPro" id="IPR050675">
    <property type="entry name" value="OAF3"/>
</dbReference>
<keyword evidence="5" id="KW-0342">GTP-binding</keyword>
<feature type="domain" description="Zn(2)-C6 fungal-type" evidence="7">
    <location>
        <begin position="543"/>
        <end position="573"/>
    </location>
</feature>
<dbReference type="SMART" id="SM00066">
    <property type="entry name" value="GAL4"/>
    <property type="match status" value="2"/>
</dbReference>
<feature type="region of interest" description="Disordered" evidence="6">
    <location>
        <begin position="773"/>
        <end position="866"/>
    </location>
</feature>
<feature type="compositionally biased region" description="Pro residues" evidence="6">
    <location>
        <begin position="692"/>
        <end position="710"/>
    </location>
</feature>
<dbReference type="InterPro" id="IPR036864">
    <property type="entry name" value="Zn2-C6_fun-type_DNA-bd_sf"/>
</dbReference>
<accession>A0A8H4QU10</accession>
<dbReference type="GO" id="GO:0005525">
    <property type="term" value="F:GTP binding"/>
    <property type="evidence" value="ECO:0007669"/>
    <property type="project" value="UniProtKB-KW"/>
</dbReference>
<feature type="compositionally biased region" description="Polar residues" evidence="6">
    <location>
        <begin position="612"/>
        <end position="624"/>
    </location>
</feature>
<dbReference type="AlphaFoldDB" id="A0A8H4QU10"/>
<feature type="compositionally biased region" description="Basic and acidic residues" evidence="6">
    <location>
        <begin position="1"/>
        <end position="17"/>
    </location>
</feature>
<keyword evidence="2" id="KW-0238">DNA-binding</keyword>
<feature type="region of interest" description="Disordered" evidence="6">
    <location>
        <begin position="558"/>
        <end position="734"/>
    </location>
</feature>
<sequence>MSSSDHRIRHDDLDRPRSQPYQGPSTAGPPLQHELPGKLIFPVILTVLASYISLSELTLLAAGCRGGKTSFLRLLLDTSVISTHATKDQLTSVAKFVQGSNGHTSFVRSASITINLDLDGNGQVQPLCLTLIDTPSLDFNDEPTSERHLVDTLRHIDARLMEGLEDEWKAQNGNRFVHLCIYFLDPDKIIPPSVPAPPAPLISRTRTNSFSQPEHEPVILEPPVMNPMHARACLPQADIAAIRRLSSRVNVLPVIARADILSNDRLTAVKLAIRRDLAEAGIGFGIFDLEPQASQKFARGEEPGNRPDSSNGYGHGPNGALSVNNHNSPPTSPTTSPMPRLPYALISPDAYSHSDGVSRKLLSRHELVQQYYPSQHYVSPSQLPRGKFIRSYRWGALDVLDPSHSDFVPLRTAIFHHMGTLQRYTRDHLFNRNFRGEFGHLQGPPRHSIQQQQQQQQPPQLTHLPMPHSTSRPVLAIDTAHPTPSQRHHMPVQQQQPRHDLYPGDVRNAPPRQVQDPSSTGSSSRAAPSHRVKPPRSKKITVACNFCRSRKLKCDGGRPTCGQCLKRNNPCDYAPQNKRRGTQRPRDKDDSGSESGEERTPEQDEPSLSPELPSQTPSRRSSNVGRLPHDVYPPSSSSIPSVSAMSDRREESSVASSSRQKFDTLPSTMSSSSRSYYPDNDVPHIATLPPVDTAPPTPAPMSAPNLPPIRPASDLQAAQRKRAATVPGKINRGSISSGPKVVACNFCRARKTKCDGAQPACASCARRQLDCNYVHDSSGSNGSGAKRGRRPSTSKPLTADSARSVSPPSSRMIPTPSTGEAHDLRDIDMRIGDGDELKRPLEYAESHRAPKKMRMDDNHPSHAGIP</sequence>
<dbReference type="Pfam" id="PF00172">
    <property type="entry name" value="Zn_clus"/>
    <property type="match status" value="2"/>
</dbReference>
<dbReference type="Pfam" id="PF00735">
    <property type="entry name" value="Septin"/>
    <property type="match status" value="2"/>
</dbReference>
<keyword evidence="1" id="KW-0805">Transcription regulation</keyword>
<evidence type="ECO:0000259" key="8">
    <source>
        <dbReference type="PROSITE" id="PS51719"/>
    </source>
</evidence>
<dbReference type="PROSITE" id="PS00463">
    <property type="entry name" value="ZN2_CY6_FUNGAL_1"/>
    <property type="match status" value="2"/>
</dbReference>
<comment type="similarity">
    <text evidence="5">Belongs to the TRAFAC class TrmE-Era-EngA-EngB-Septin-like GTPase superfamily. Septin GTPase family.</text>
</comment>
<name>A0A8H4QU10_9AGAR</name>
<dbReference type="EMBL" id="JAACJL010000030">
    <property type="protein sequence ID" value="KAF4617168.1"/>
    <property type="molecule type" value="Genomic_DNA"/>
</dbReference>
<keyword evidence="4" id="KW-0539">Nucleus</keyword>
<feature type="compositionally biased region" description="Low complexity" evidence="6">
    <location>
        <begin position="450"/>
        <end position="460"/>
    </location>
</feature>
<feature type="compositionally biased region" description="Low complexity" evidence="6">
    <location>
        <begin position="517"/>
        <end position="527"/>
    </location>
</feature>
<reference evidence="9 10" key="1">
    <citation type="submission" date="2019-12" db="EMBL/GenBank/DDBJ databases">
        <authorList>
            <person name="Floudas D."/>
            <person name="Bentzer J."/>
            <person name="Ahren D."/>
            <person name="Johansson T."/>
            <person name="Persson P."/>
            <person name="Tunlid A."/>
        </authorList>
    </citation>
    <scope>NUCLEOTIDE SEQUENCE [LARGE SCALE GENOMIC DNA]</scope>
    <source>
        <strain evidence="9 10">CBS 102.39</strain>
    </source>
</reference>
<proteinExistence type="inferred from homology"/>
<dbReference type="PROSITE" id="PS50048">
    <property type="entry name" value="ZN2_CY6_FUNGAL_2"/>
    <property type="match status" value="2"/>
</dbReference>
<feature type="compositionally biased region" description="Polar residues" evidence="6">
    <location>
        <begin position="793"/>
        <end position="809"/>
    </location>
</feature>
<evidence type="ECO:0000313" key="10">
    <source>
        <dbReference type="Proteomes" id="UP000521872"/>
    </source>
</evidence>
<organism evidence="9 10">
    <name type="scientific">Agrocybe pediades</name>
    <dbReference type="NCBI Taxonomy" id="84607"/>
    <lineage>
        <taxon>Eukaryota</taxon>
        <taxon>Fungi</taxon>
        <taxon>Dikarya</taxon>
        <taxon>Basidiomycota</taxon>
        <taxon>Agaricomycotina</taxon>
        <taxon>Agaricomycetes</taxon>
        <taxon>Agaricomycetidae</taxon>
        <taxon>Agaricales</taxon>
        <taxon>Agaricineae</taxon>
        <taxon>Strophariaceae</taxon>
        <taxon>Agrocybe</taxon>
    </lineage>
</organism>
<feature type="compositionally biased region" description="Basic and acidic residues" evidence="6">
    <location>
        <begin position="584"/>
        <end position="602"/>
    </location>
</feature>
<dbReference type="GO" id="GO:0008270">
    <property type="term" value="F:zinc ion binding"/>
    <property type="evidence" value="ECO:0007669"/>
    <property type="project" value="InterPro"/>
</dbReference>
<dbReference type="PANTHER" id="PTHR31069">
    <property type="entry name" value="OLEATE-ACTIVATED TRANSCRIPTION FACTOR 1-RELATED"/>
    <property type="match status" value="1"/>
</dbReference>
<dbReference type="Proteomes" id="UP000521872">
    <property type="component" value="Unassembled WGS sequence"/>
</dbReference>
<evidence type="ECO:0000259" key="7">
    <source>
        <dbReference type="PROSITE" id="PS50048"/>
    </source>
</evidence>
<dbReference type="PROSITE" id="PS51719">
    <property type="entry name" value="G_SEPTIN"/>
    <property type="match status" value="1"/>
</dbReference>
<feature type="region of interest" description="Disordered" evidence="6">
    <location>
        <begin position="435"/>
        <end position="536"/>
    </location>
</feature>
<protein>
    <submittedName>
        <fullName evidence="9">Uncharacterized protein</fullName>
    </submittedName>
</protein>
<keyword evidence="5" id="KW-0547">Nucleotide-binding</keyword>
<evidence type="ECO:0000256" key="3">
    <source>
        <dbReference type="ARBA" id="ARBA00023163"/>
    </source>
</evidence>
<evidence type="ECO:0000313" key="9">
    <source>
        <dbReference type="EMBL" id="KAF4617168.1"/>
    </source>
</evidence>
<evidence type="ECO:0000256" key="4">
    <source>
        <dbReference type="ARBA" id="ARBA00023242"/>
    </source>
</evidence>
<feature type="region of interest" description="Disordered" evidence="6">
    <location>
        <begin position="297"/>
        <end position="341"/>
    </location>
</feature>